<gene>
    <name evidence="2" type="ORF">BQ4739_LOCUS11844</name>
</gene>
<feature type="region of interest" description="Disordered" evidence="1">
    <location>
        <begin position="254"/>
        <end position="323"/>
    </location>
</feature>
<protein>
    <recommendedName>
        <fullName evidence="4">IQ calmodulin-binding motif domain-containing protein</fullName>
    </recommendedName>
</protein>
<evidence type="ECO:0008006" key="4">
    <source>
        <dbReference type="Google" id="ProtNLM"/>
    </source>
</evidence>
<feature type="compositionally biased region" description="Low complexity" evidence="1">
    <location>
        <begin position="284"/>
        <end position="301"/>
    </location>
</feature>
<sequence>MQQRTCSSPRLALDSYAVELQALEDYRNFSATTIQRYYRGWICRAKAARQKNAQWQQQQAEAAAQRTAACLNRAARAIQDAWRRFTSKRIFRYYKDLIRFREAGDPRAMLRCINAREAALVDAAAGLVVRFRLGGSSFPPLVFYKIFTHRPVTDIGAFGPRNYAAEGDAAHSPAALDNRPEAAAGASSSKQKQQHKQQFEEFELPARLREYLKPDGSIGYRSRKGWYRRDDRNGWRPVAERLLLDQEHQAALPAAAVMQHNRSSSRIRRRRRKNRKQQVHESSSDVQQQKQQQGGSEASSSSEEDEGGTSSTSSSSSWEGPVYHYSPTVRREERARRLKQRRRQWLLKMYRTGMQGAAAAAAAASDAPDSGAAGLQTATGAAGAGVLQGRAAEGRRLSSTEEEQVLQLLEQQLLDGPASTAGGSSNGRGAVAASSIVAAAAAAAAADDADWDVDELVALGLDAGILAWSQRLDFDSYQQHWASTAVTLGSEALVPESERLQLLQLQQQQQQQQQQQLAV</sequence>
<proteinExistence type="predicted"/>
<dbReference type="SMART" id="SM00015">
    <property type="entry name" value="IQ"/>
    <property type="match status" value="2"/>
</dbReference>
<accession>A0A383W3D9</accession>
<feature type="compositionally biased region" description="Basic residues" evidence="1">
    <location>
        <begin position="263"/>
        <end position="277"/>
    </location>
</feature>
<evidence type="ECO:0000256" key="1">
    <source>
        <dbReference type="SAM" id="MobiDB-lite"/>
    </source>
</evidence>
<dbReference type="Proteomes" id="UP000256970">
    <property type="component" value="Unassembled WGS sequence"/>
</dbReference>
<dbReference type="PROSITE" id="PS50096">
    <property type="entry name" value="IQ"/>
    <property type="match status" value="1"/>
</dbReference>
<feature type="region of interest" description="Disordered" evidence="1">
    <location>
        <begin position="178"/>
        <end position="200"/>
    </location>
</feature>
<evidence type="ECO:0000313" key="3">
    <source>
        <dbReference type="Proteomes" id="UP000256970"/>
    </source>
</evidence>
<reference evidence="2 3" key="1">
    <citation type="submission" date="2016-10" db="EMBL/GenBank/DDBJ databases">
        <authorList>
            <person name="Cai Z."/>
        </authorList>
    </citation>
    <scope>NUCLEOTIDE SEQUENCE [LARGE SCALE GENOMIC DNA]</scope>
</reference>
<dbReference type="PANTHER" id="PTHR33504">
    <property type="entry name" value="NADH DEHYDROGENASE (UBIQUINONE) 1 BETA SUBCOMPLEX, 4"/>
    <property type="match status" value="1"/>
</dbReference>
<dbReference type="AlphaFoldDB" id="A0A383W3D9"/>
<dbReference type="STRING" id="3088.A0A383W3D9"/>
<dbReference type="InterPro" id="IPR000048">
    <property type="entry name" value="IQ_motif_EF-hand-BS"/>
</dbReference>
<organism evidence="2 3">
    <name type="scientific">Tetradesmus obliquus</name>
    <name type="common">Green alga</name>
    <name type="synonym">Acutodesmus obliquus</name>
    <dbReference type="NCBI Taxonomy" id="3088"/>
    <lineage>
        <taxon>Eukaryota</taxon>
        <taxon>Viridiplantae</taxon>
        <taxon>Chlorophyta</taxon>
        <taxon>core chlorophytes</taxon>
        <taxon>Chlorophyceae</taxon>
        <taxon>CS clade</taxon>
        <taxon>Sphaeropleales</taxon>
        <taxon>Scenedesmaceae</taxon>
        <taxon>Tetradesmus</taxon>
    </lineage>
</organism>
<dbReference type="PANTHER" id="PTHR33504:SF2">
    <property type="entry name" value="PROTEIN MFI"/>
    <property type="match status" value="1"/>
</dbReference>
<evidence type="ECO:0000313" key="2">
    <source>
        <dbReference type="EMBL" id="SZX71720.1"/>
    </source>
</evidence>
<name>A0A383W3D9_TETOB</name>
<dbReference type="EMBL" id="FNXT01001072">
    <property type="protein sequence ID" value="SZX71720.1"/>
    <property type="molecule type" value="Genomic_DNA"/>
</dbReference>
<feature type="compositionally biased region" description="Low complexity" evidence="1">
    <location>
        <begin position="308"/>
        <end position="320"/>
    </location>
</feature>
<keyword evidence="3" id="KW-1185">Reference proteome</keyword>